<dbReference type="GO" id="GO:0008270">
    <property type="term" value="F:zinc ion binding"/>
    <property type="evidence" value="ECO:0007669"/>
    <property type="project" value="UniProtKB-KW"/>
</dbReference>
<dbReference type="Gene3D" id="3.30.420.10">
    <property type="entry name" value="Ribonuclease H-like superfamily/Ribonuclease H"/>
    <property type="match status" value="1"/>
</dbReference>
<feature type="region of interest" description="Disordered" evidence="9">
    <location>
        <begin position="792"/>
        <end position="815"/>
    </location>
</feature>
<evidence type="ECO:0000256" key="6">
    <source>
        <dbReference type="ARBA" id="ARBA00022801"/>
    </source>
</evidence>
<evidence type="ECO:0000256" key="5">
    <source>
        <dbReference type="ARBA" id="ARBA00022759"/>
    </source>
</evidence>
<evidence type="ECO:0000256" key="7">
    <source>
        <dbReference type="ARBA" id="ARBA00022918"/>
    </source>
</evidence>
<dbReference type="PANTHER" id="PTHR37984:SF7">
    <property type="entry name" value="INTEGRASE CATALYTIC DOMAIN-CONTAINING PROTEIN"/>
    <property type="match status" value="1"/>
</dbReference>
<dbReference type="Gene3D" id="1.10.340.70">
    <property type="match status" value="1"/>
</dbReference>
<dbReference type="GO" id="GO:0015074">
    <property type="term" value="P:DNA integration"/>
    <property type="evidence" value="ECO:0007669"/>
    <property type="project" value="InterPro"/>
</dbReference>
<dbReference type="Pfam" id="PF17917">
    <property type="entry name" value="RT_RNaseH"/>
    <property type="match status" value="1"/>
</dbReference>
<dbReference type="InterPro" id="IPR041373">
    <property type="entry name" value="RT_RNaseH"/>
</dbReference>
<dbReference type="Pfam" id="PF00098">
    <property type="entry name" value="zf-CCHC"/>
    <property type="match status" value="1"/>
</dbReference>
<reference evidence="12" key="1">
    <citation type="submission" date="2023-10" db="EMBL/GenBank/DDBJ databases">
        <title>Genome assemblies of two species of porcelain crab, Petrolisthes cinctipes and Petrolisthes manimaculis (Anomura: Porcellanidae).</title>
        <authorList>
            <person name="Angst P."/>
        </authorList>
    </citation>
    <scope>NUCLEOTIDE SEQUENCE</scope>
    <source>
        <strain evidence="12">PB745_01</strain>
        <tissue evidence="12">Gill</tissue>
    </source>
</reference>
<keyword evidence="3" id="KW-0548">Nucleotidyltransferase</keyword>
<dbReference type="GO" id="GO:0004519">
    <property type="term" value="F:endonuclease activity"/>
    <property type="evidence" value="ECO:0007669"/>
    <property type="project" value="UniProtKB-KW"/>
</dbReference>
<feature type="domain" description="CCHC-type" evidence="10">
    <location>
        <begin position="4"/>
        <end position="19"/>
    </location>
</feature>
<dbReference type="PROSITE" id="PS50158">
    <property type="entry name" value="ZF_CCHC"/>
    <property type="match status" value="1"/>
</dbReference>
<keyword evidence="13" id="KW-1185">Reference proteome</keyword>
<dbReference type="InterPro" id="IPR036397">
    <property type="entry name" value="RNaseH_sf"/>
</dbReference>
<dbReference type="InterPro" id="IPR050951">
    <property type="entry name" value="Retrovirus_Pol_polyprotein"/>
</dbReference>
<dbReference type="Proteomes" id="UP001286313">
    <property type="component" value="Unassembled WGS sequence"/>
</dbReference>
<evidence type="ECO:0000259" key="11">
    <source>
        <dbReference type="PROSITE" id="PS50994"/>
    </source>
</evidence>
<feature type="compositionally biased region" description="Basic and acidic residues" evidence="9">
    <location>
        <begin position="796"/>
        <end position="815"/>
    </location>
</feature>
<evidence type="ECO:0000313" key="13">
    <source>
        <dbReference type="Proteomes" id="UP001286313"/>
    </source>
</evidence>
<evidence type="ECO:0000256" key="9">
    <source>
        <dbReference type="SAM" id="MobiDB-lite"/>
    </source>
</evidence>
<dbReference type="PANTHER" id="PTHR37984">
    <property type="entry name" value="PROTEIN CBG26694"/>
    <property type="match status" value="1"/>
</dbReference>
<dbReference type="InterPro" id="IPR043502">
    <property type="entry name" value="DNA/RNA_pol_sf"/>
</dbReference>
<keyword evidence="8" id="KW-0863">Zinc-finger</keyword>
<evidence type="ECO:0000256" key="8">
    <source>
        <dbReference type="PROSITE-ProRule" id="PRU00047"/>
    </source>
</evidence>
<gene>
    <name evidence="12" type="ORF">Pcinc_015435</name>
</gene>
<proteinExistence type="predicted"/>
<organism evidence="12 13">
    <name type="scientific">Petrolisthes cinctipes</name>
    <name type="common">Flat porcelain crab</name>
    <dbReference type="NCBI Taxonomy" id="88211"/>
    <lineage>
        <taxon>Eukaryota</taxon>
        <taxon>Metazoa</taxon>
        <taxon>Ecdysozoa</taxon>
        <taxon>Arthropoda</taxon>
        <taxon>Crustacea</taxon>
        <taxon>Multicrustacea</taxon>
        <taxon>Malacostraca</taxon>
        <taxon>Eumalacostraca</taxon>
        <taxon>Eucarida</taxon>
        <taxon>Decapoda</taxon>
        <taxon>Pleocyemata</taxon>
        <taxon>Anomura</taxon>
        <taxon>Galatheoidea</taxon>
        <taxon>Porcellanidae</taxon>
        <taxon>Petrolisthes</taxon>
    </lineage>
</organism>
<comment type="caution">
    <text evidence="12">The sequence shown here is derived from an EMBL/GenBank/DDBJ whole genome shotgun (WGS) entry which is preliminary data.</text>
</comment>
<evidence type="ECO:0000313" key="12">
    <source>
        <dbReference type="EMBL" id="KAK3880048.1"/>
    </source>
</evidence>
<dbReference type="InterPro" id="IPR041588">
    <property type="entry name" value="Integrase_H2C2"/>
</dbReference>
<protein>
    <recommendedName>
        <fullName evidence="1">RNA-directed DNA polymerase</fullName>
        <ecNumber evidence="1">2.7.7.49</ecNumber>
    </recommendedName>
</protein>
<dbReference type="SMART" id="SM00343">
    <property type="entry name" value="ZnF_C2HC"/>
    <property type="match status" value="1"/>
</dbReference>
<keyword evidence="8" id="KW-0479">Metal-binding</keyword>
<dbReference type="EMBL" id="JAWQEG010001360">
    <property type="protein sequence ID" value="KAK3880048.1"/>
    <property type="molecule type" value="Genomic_DNA"/>
</dbReference>
<keyword evidence="4" id="KW-0540">Nuclease</keyword>
<dbReference type="InterPro" id="IPR001584">
    <property type="entry name" value="Integrase_cat-core"/>
</dbReference>
<dbReference type="GO" id="GO:0016787">
    <property type="term" value="F:hydrolase activity"/>
    <property type="evidence" value="ECO:0007669"/>
    <property type="project" value="UniProtKB-KW"/>
</dbReference>
<evidence type="ECO:0000256" key="1">
    <source>
        <dbReference type="ARBA" id="ARBA00012493"/>
    </source>
</evidence>
<keyword evidence="5" id="KW-0255">Endonuclease</keyword>
<dbReference type="CDD" id="cd09274">
    <property type="entry name" value="RNase_HI_RT_Ty3"/>
    <property type="match status" value="1"/>
</dbReference>
<sequence>MLACHNCGKTGHLRKMCRSKGKQVAATEEMEASGIIIAATRNVERQPFIWVKVSIGNNERKSAKIQVVPDTGAQVCVAGPGLLAALNIIKTSLVNRGNLKDVANVSLKPIGSFTCCIQHGSRTTTQEIYILETATRCYVSLQACKDLGLVHADFPYQSPVVAPTTADVGNATSESADYLLARPDTVPLTPLEENVPQLEAWLLRYFSGSKFNTDGSPLPVMEGKPHSIHLLPDAKPYACHTPASVPRHWEAEVKKQLDEDIRKGILEPVPVGEATEWRQVDFVGFHVGWDAFKPTEEKLAAIRNFDMPAEASLTDIRSWHGPTVVVTDWSKVGIGFVVLQQHCSCHLKEALFCCKSGWRLALCGSRHLTSAEAGYAPVEGEALAVAWCLRKARLFLLGCPNLIVITDHRPLVKLLGDRELKDIANPRLFGLKEKTLHYRFQIKYLPGKRNSAADFLSRYPALCAPPDATDEEDANDMEGAMAAATVAALNCDDCIVLDSTTVVQAAAEDPEYQLLVAKVTAGDWHPHRAQELVCLRHFYGVRDRLAVSQWLVTYTYGQGSVRLVIPIALRKHVAENLHAGHQGLDGMLRRARQTVYWPGMEGDLQHHRDVCAVCNAYSLSQAAEPLTLTPPPKYPFQHTVADLFQLDGQMYLAYADRLTGWLEIAHFPSGATSSKLLSVMRQYFQRWGAPESISTDGGTNLTSEEMSNFLERWGVERRVSSAYFPQSNGRAEAAVKSAKRLLHANTGGGGSLRTDKVSVALLQYLNTPLRGVKKSPAQLAMGRQLRDGVPAHQQHYKVDSHWRGALRAQERESVR</sequence>
<evidence type="ECO:0000259" key="10">
    <source>
        <dbReference type="PROSITE" id="PS50158"/>
    </source>
</evidence>
<keyword evidence="7" id="KW-0695">RNA-directed DNA polymerase</keyword>
<dbReference type="GO" id="GO:0003676">
    <property type="term" value="F:nucleic acid binding"/>
    <property type="evidence" value="ECO:0007669"/>
    <property type="project" value="InterPro"/>
</dbReference>
<dbReference type="SUPFAM" id="SSF56672">
    <property type="entry name" value="DNA/RNA polymerases"/>
    <property type="match status" value="1"/>
</dbReference>
<evidence type="ECO:0000256" key="4">
    <source>
        <dbReference type="ARBA" id="ARBA00022722"/>
    </source>
</evidence>
<dbReference type="PROSITE" id="PS50994">
    <property type="entry name" value="INTEGRASE"/>
    <property type="match status" value="1"/>
</dbReference>
<feature type="domain" description="Integrase catalytic" evidence="11">
    <location>
        <begin position="631"/>
        <end position="784"/>
    </location>
</feature>
<evidence type="ECO:0000256" key="2">
    <source>
        <dbReference type="ARBA" id="ARBA00022679"/>
    </source>
</evidence>
<dbReference type="Pfam" id="PF17921">
    <property type="entry name" value="Integrase_H2C2"/>
    <property type="match status" value="1"/>
</dbReference>
<dbReference type="GO" id="GO:0003964">
    <property type="term" value="F:RNA-directed DNA polymerase activity"/>
    <property type="evidence" value="ECO:0007669"/>
    <property type="project" value="UniProtKB-KW"/>
</dbReference>
<name>A0AAE1FT12_PETCI</name>
<dbReference type="AlphaFoldDB" id="A0AAE1FT12"/>
<evidence type="ECO:0000256" key="3">
    <source>
        <dbReference type="ARBA" id="ARBA00022695"/>
    </source>
</evidence>
<dbReference type="GO" id="GO:0042575">
    <property type="term" value="C:DNA polymerase complex"/>
    <property type="evidence" value="ECO:0007669"/>
    <property type="project" value="UniProtKB-ARBA"/>
</dbReference>
<keyword evidence="2" id="KW-0808">Transferase</keyword>
<dbReference type="EC" id="2.7.7.49" evidence="1"/>
<dbReference type="InterPro" id="IPR012337">
    <property type="entry name" value="RNaseH-like_sf"/>
</dbReference>
<dbReference type="SUPFAM" id="SSF53098">
    <property type="entry name" value="Ribonuclease H-like"/>
    <property type="match status" value="1"/>
</dbReference>
<accession>A0AAE1FT12</accession>
<keyword evidence="8" id="KW-0862">Zinc</keyword>
<dbReference type="InterPro" id="IPR001878">
    <property type="entry name" value="Znf_CCHC"/>
</dbReference>
<keyword evidence="6" id="KW-0378">Hydrolase</keyword>